<dbReference type="RefSeq" id="WP_234946809.1">
    <property type="nucleotide sequence ID" value="NZ_FQXN01000004.1"/>
</dbReference>
<dbReference type="Gene3D" id="3.90.280.10">
    <property type="entry name" value="PEBP-like"/>
    <property type="match status" value="1"/>
</dbReference>
<dbReference type="CDD" id="cd00865">
    <property type="entry name" value="PEBP_bact_arch"/>
    <property type="match status" value="1"/>
</dbReference>
<keyword evidence="2" id="KW-1185">Reference proteome</keyword>
<sequence>MIKISTEFDNNDFIPKKYTCDGENINPKIIIQDIPKKAKTLVIICDDSDAPFKTFVHWIIWNIPVKDSYIIVKEGLPKINVLPNNAKQGLNDFGKLGYYGPCPSKHNEIHHYFFKVYAINTKLELDGKITKNILEKAFKNFVVDEGKIVGLYKRT</sequence>
<dbReference type="InterPro" id="IPR005247">
    <property type="entry name" value="YbhB_YbcL/LppC-like"/>
</dbReference>
<dbReference type="InterPro" id="IPR008914">
    <property type="entry name" value="PEBP"/>
</dbReference>
<organism evidence="1 2">
    <name type="scientific">Thermosipho atlanticus DSM 15807</name>
    <dbReference type="NCBI Taxonomy" id="1123380"/>
    <lineage>
        <taxon>Bacteria</taxon>
        <taxon>Thermotogati</taxon>
        <taxon>Thermotogota</taxon>
        <taxon>Thermotogae</taxon>
        <taxon>Thermotogales</taxon>
        <taxon>Fervidobacteriaceae</taxon>
        <taxon>Thermosipho</taxon>
    </lineage>
</organism>
<reference evidence="2" key="1">
    <citation type="submission" date="2016-11" db="EMBL/GenBank/DDBJ databases">
        <authorList>
            <person name="Varghese N."/>
            <person name="Submissions S."/>
        </authorList>
    </citation>
    <scope>NUCLEOTIDE SEQUENCE [LARGE SCALE GENOMIC DNA]</scope>
    <source>
        <strain evidence="2">DSM 15807</strain>
    </source>
</reference>
<evidence type="ECO:0000313" key="2">
    <source>
        <dbReference type="Proteomes" id="UP000242592"/>
    </source>
</evidence>
<protein>
    <submittedName>
        <fullName evidence="1">Phospholipid-binding protein, PBP family</fullName>
    </submittedName>
</protein>
<dbReference type="PANTHER" id="PTHR30289:SF1">
    <property type="entry name" value="PEBP (PHOSPHATIDYLETHANOLAMINE-BINDING PROTEIN) FAMILY PROTEIN"/>
    <property type="match status" value="1"/>
</dbReference>
<dbReference type="AlphaFoldDB" id="A0A1M5T3R1"/>
<dbReference type="STRING" id="1123380.SAMN02745199_1152"/>
<dbReference type="PANTHER" id="PTHR30289">
    <property type="entry name" value="UNCHARACTERIZED PROTEIN YBCL-RELATED"/>
    <property type="match status" value="1"/>
</dbReference>
<proteinExistence type="predicted"/>
<accession>A0A1M5T3R1</accession>
<dbReference type="EMBL" id="FQXN01000004">
    <property type="protein sequence ID" value="SHH45387.1"/>
    <property type="molecule type" value="Genomic_DNA"/>
</dbReference>
<dbReference type="InterPro" id="IPR036610">
    <property type="entry name" value="PEBP-like_sf"/>
</dbReference>
<gene>
    <name evidence="1" type="ORF">SAMN02745199_1152</name>
</gene>
<name>A0A1M5T3R1_9BACT</name>
<dbReference type="SUPFAM" id="SSF49777">
    <property type="entry name" value="PEBP-like"/>
    <property type="match status" value="1"/>
</dbReference>
<dbReference type="Pfam" id="PF01161">
    <property type="entry name" value="PBP"/>
    <property type="match status" value="1"/>
</dbReference>
<evidence type="ECO:0000313" key="1">
    <source>
        <dbReference type="EMBL" id="SHH45387.1"/>
    </source>
</evidence>
<dbReference type="Proteomes" id="UP000242592">
    <property type="component" value="Unassembled WGS sequence"/>
</dbReference>
<dbReference type="NCBIfam" id="TIGR00481">
    <property type="entry name" value="YbhB/YbcL family Raf kinase inhibitor-like protein"/>
    <property type="match status" value="1"/>
</dbReference>